<dbReference type="InterPro" id="IPR036291">
    <property type="entry name" value="NAD(P)-bd_dom_sf"/>
</dbReference>
<dbReference type="Gene3D" id="3.40.50.720">
    <property type="entry name" value="NAD(P)-binding Rossmann-like Domain"/>
    <property type="match status" value="1"/>
</dbReference>
<keyword evidence="6 8" id="KW-0560">Oxidoreductase</keyword>
<dbReference type="Proteomes" id="UP001556692">
    <property type="component" value="Unassembled WGS sequence"/>
</dbReference>
<evidence type="ECO:0000256" key="3">
    <source>
        <dbReference type="ARBA" id="ARBA00012929"/>
    </source>
</evidence>
<dbReference type="InterPro" id="IPR029903">
    <property type="entry name" value="RmlD-like-bd"/>
</dbReference>
<dbReference type="PANTHER" id="PTHR10491">
    <property type="entry name" value="DTDP-4-DEHYDRORHAMNOSE REDUCTASE"/>
    <property type="match status" value="1"/>
</dbReference>
<reference evidence="8 9" key="1">
    <citation type="submission" date="2024-05" db="EMBL/GenBank/DDBJ databases">
        <authorList>
            <person name="Jiang F."/>
        </authorList>
    </citation>
    <scope>NUCLEOTIDE SEQUENCE [LARGE SCALE GENOMIC DNA]</scope>
    <source>
        <strain evidence="8 9">LZ166</strain>
    </source>
</reference>
<comment type="cofactor">
    <cofactor evidence="6">
        <name>Mg(2+)</name>
        <dbReference type="ChEBI" id="CHEBI:18420"/>
    </cofactor>
    <text evidence="6">Binds 1 Mg(2+) ion per monomer.</text>
</comment>
<comment type="similarity">
    <text evidence="2 6">Belongs to the dTDP-4-dehydrorhamnose reductase family.</text>
</comment>
<dbReference type="Gene3D" id="3.90.25.10">
    <property type="entry name" value="UDP-galactose 4-epimerase, domain 1"/>
    <property type="match status" value="1"/>
</dbReference>
<name>A0ABV3SNU9_9HYPH</name>
<comment type="catalytic activity">
    <reaction evidence="5 6">
        <text>dTDP-beta-L-rhamnose + NADP(+) = dTDP-4-dehydro-beta-L-rhamnose + NADPH + H(+)</text>
        <dbReference type="Rhea" id="RHEA:21796"/>
        <dbReference type="ChEBI" id="CHEBI:15378"/>
        <dbReference type="ChEBI" id="CHEBI:57510"/>
        <dbReference type="ChEBI" id="CHEBI:57783"/>
        <dbReference type="ChEBI" id="CHEBI:58349"/>
        <dbReference type="ChEBI" id="CHEBI:62830"/>
        <dbReference type="EC" id="1.1.1.133"/>
    </reaction>
</comment>
<dbReference type="EMBL" id="JBDPGJ010000005">
    <property type="protein sequence ID" value="MEX0408472.1"/>
    <property type="molecule type" value="Genomic_DNA"/>
</dbReference>
<proteinExistence type="inferred from homology"/>
<protein>
    <recommendedName>
        <fullName evidence="4 6">dTDP-4-dehydrorhamnose reductase</fullName>
        <ecNumber evidence="3 6">1.1.1.133</ecNumber>
    </recommendedName>
</protein>
<evidence type="ECO:0000256" key="2">
    <source>
        <dbReference type="ARBA" id="ARBA00010944"/>
    </source>
</evidence>
<evidence type="ECO:0000256" key="1">
    <source>
        <dbReference type="ARBA" id="ARBA00004781"/>
    </source>
</evidence>
<dbReference type="RefSeq" id="WP_367956336.1">
    <property type="nucleotide sequence ID" value="NZ_JBDPGJ010000005.1"/>
</dbReference>
<evidence type="ECO:0000313" key="9">
    <source>
        <dbReference type="Proteomes" id="UP001556692"/>
    </source>
</evidence>
<evidence type="ECO:0000256" key="5">
    <source>
        <dbReference type="ARBA" id="ARBA00048200"/>
    </source>
</evidence>
<comment type="pathway">
    <text evidence="1 6">Carbohydrate biosynthesis; dTDP-L-rhamnose biosynthesis.</text>
</comment>
<dbReference type="InterPro" id="IPR005913">
    <property type="entry name" value="dTDP_dehydrorham_reduct"/>
</dbReference>
<accession>A0ABV3SNU9</accession>
<feature type="domain" description="RmlD-like substrate binding" evidence="7">
    <location>
        <begin position="1"/>
        <end position="289"/>
    </location>
</feature>
<comment type="caution">
    <text evidence="8">The sequence shown here is derived from an EMBL/GenBank/DDBJ whole genome shotgun (WGS) entry which is preliminary data.</text>
</comment>
<dbReference type="CDD" id="cd05254">
    <property type="entry name" value="dTDP_HR_like_SDR_e"/>
    <property type="match status" value="1"/>
</dbReference>
<evidence type="ECO:0000256" key="4">
    <source>
        <dbReference type="ARBA" id="ARBA00017099"/>
    </source>
</evidence>
<dbReference type="PANTHER" id="PTHR10491:SF4">
    <property type="entry name" value="METHIONINE ADENOSYLTRANSFERASE 2 SUBUNIT BETA"/>
    <property type="match status" value="1"/>
</dbReference>
<sequence>MRILVTGRQGQVVSSLIEAAAGRPRLEIIAAGRPDLDLADPASVHAAIRAARPDIVVSAAAYTAVDQAEDEPEIAAAINERGAGAVAAAAAGIGAPVIHLSTDYVFSGGGERPYREDDPAAPIGVYGATKLAGERAVAAANPRHLILRTAWVYSVYGKNFVKTMLRLAADRDSLSVVADQWGNPTSAHDIADAILTAAERLRSDAAPFGTYHLAGNGDTHWAGFAAHVLGTSRTLGGPWAEVREITTADFPTKAKRPANSRLSTDRFLDAFGWVAPDWRVSSDRVVERLVAAPSGGR</sequence>
<comment type="function">
    <text evidence="6">Catalyzes the reduction of dTDP-6-deoxy-L-lyxo-4-hexulose to yield dTDP-L-rhamnose.</text>
</comment>
<dbReference type="Pfam" id="PF04321">
    <property type="entry name" value="RmlD_sub_bind"/>
    <property type="match status" value="1"/>
</dbReference>
<gene>
    <name evidence="8" type="primary">rfbD</name>
    <name evidence="8" type="ORF">ABGN05_22690</name>
</gene>
<keyword evidence="9" id="KW-1185">Reference proteome</keyword>
<organism evidence="8 9">
    <name type="scientific">Aquibium pacificus</name>
    <dbReference type="NCBI Taxonomy" id="3153579"/>
    <lineage>
        <taxon>Bacteria</taxon>
        <taxon>Pseudomonadati</taxon>
        <taxon>Pseudomonadota</taxon>
        <taxon>Alphaproteobacteria</taxon>
        <taxon>Hyphomicrobiales</taxon>
        <taxon>Phyllobacteriaceae</taxon>
        <taxon>Aquibium</taxon>
    </lineage>
</organism>
<keyword evidence="6" id="KW-0521">NADP</keyword>
<evidence type="ECO:0000313" key="8">
    <source>
        <dbReference type="EMBL" id="MEX0408472.1"/>
    </source>
</evidence>
<evidence type="ECO:0000256" key="6">
    <source>
        <dbReference type="RuleBase" id="RU364082"/>
    </source>
</evidence>
<dbReference type="GO" id="GO:0008831">
    <property type="term" value="F:dTDP-4-dehydrorhamnose reductase activity"/>
    <property type="evidence" value="ECO:0007669"/>
    <property type="project" value="UniProtKB-EC"/>
</dbReference>
<dbReference type="NCBIfam" id="TIGR01214">
    <property type="entry name" value="rmlD"/>
    <property type="match status" value="1"/>
</dbReference>
<dbReference type="EC" id="1.1.1.133" evidence="3 6"/>
<evidence type="ECO:0000259" key="7">
    <source>
        <dbReference type="Pfam" id="PF04321"/>
    </source>
</evidence>
<dbReference type="SUPFAM" id="SSF51735">
    <property type="entry name" value="NAD(P)-binding Rossmann-fold domains"/>
    <property type="match status" value="1"/>
</dbReference>